<evidence type="ECO:0000313" key="5">
    <source>
        <dbReference type="EMBL" id="AQS22602.1"/>
    </source>
</evidence>
<reference evidence="5" key="1">
    <citation type="journal article" date="2017" name="Aquat. Toxicol.">
        <title>Spliced leader-based analyses reveal the effects of polycyclic aromatic hydrocarbons on gene expression in the copepod Pseudodiaptomus poplesia.</title>
        <authorList>
            <person name="Zhuang Y."/>
            <person name="Yang F."/>
            <person name="Xu D."/>
            <person name="Chen H."/>
            <person name="Zhang H."/>
            <person name="Liu G."/>
        </authorList>
    </citation>
    <scope>NUCLEOTIDE SEQUENCE</scope>
</reference>
<evidence type="ECO:0000259" key="4">
    <source>
        <dbReference type="Pfam" id="PF03364"/>
    </source>
</evidence>
<proteinExistence type="evidence at transcript level"/>
<dbReference type="AlphaFoldDB" id="A0A1S6GL68"/>
<dbReference type="GO" id="GO:0045333">
    <property type="term" value="P:cellular respiration"/>
    <property type="evidence" value="ECO:0007669"/>
    <property type="project" value="InterPro"/>
</dbReference>
<accession>A0A1S6GL68</accession>
<evidence type="ECO:0000256" key="2">
    <source>
        <dbReference type="ARBA" id="ARBA00011814"/>
    </source>
</evidence>
<dbReference type="PANTHER" id="PTHR12901">
    <property type="entry name" value="SPERM PROTEIN HOMOLOG"/>
    <property type="match status" value="1"/>
</dbReference>
<dbReference type="EMBL" id="KY314168">
    <property type="protein sequence ID" value="AQS22602.1"/>
    <property type="molecule type" value="mRNA"/>
</dbReference>
<dbReference type="CDD" id="cd07813">
    <property type="entry name" value="COQ10p_like"/>
    <property type="match status" value="1"/>
</dbReference>
<dbReference type="GO" id="GO:0048039">
    <property type="term" value="F:ubiquinone binding"/>
    <property type="evidence" value="ECO:0007669"/>
    <property type="project" value="InterPro"/>
</dbReference>
<dbReference type="Gene3D" id="3.30.530.20">
    <property type="match status" value="1"/>
</dbReference>
<comment type="function">
    <text evidence="3">Required for the function of coenzyme Q in the respiratory chain. May serve as a chaperone or may be involved in the transport of Q6 from its site of synthesis to the catalytic sites of the respiratory complexes.</text>
</comment>
<evidence type="ECO:0000256" key="3">
    <source>
        <dbReference type="ARBA" id="ARBA00024947"/>
    </source>
</evidence>
<dbReference type="InterPro" id="IPR005031">
    <property type="entry name" value="COQ10_START"/>
</dbReference>
<protein>
    <submittedName>
        <fullName evidence="5">Mitochondrial coenzyme Q-binding protein COQ10 homolog A</fullName>
    </submittedName>
</protein>
<dbReference type="GO" id="GO:0005739">
    <property type="term" value="C:mitochondrion"/>
    <property type="evidence" value="ECO:0007669"/>
    <property type="project" value="TreeGrafter"/>
</dbReference>
<feature type="domain" description="Coenzyme Q-binding protein COQ10 START" evidence="4">
    <location>
        <begin position="46"/>
        <end position="168"/>
    </location>
</feature>
<sequence>MTGMVRTRGPLRLLVTMNRPLSVSIQQQTRNISRSRTQVWCEKKTVGYSCDQLFRVVSEVEHYHKFIPYCKKSVVTIRQPDSLSANLVIGFRPFLNLSYTSHVTMIRPHLVTAVCKDMSLFQHLHTVWKLNPIQSRPDCCEVDFAVSFKFLSAGHSYVARLVLDEVVKKKHGGIHQ</sequence>
<dbReference type="InterPro" id="IPR044996">
    <property type="entry name" value="COQ10-like"/>
</dbReference>
<comment type="subunit">
    <text evidence="2">Interacts with coenzyme Q.</text>
</comment>
<evidence type="ECO:0000256" key="1">
    <source>
        <dbReference type="ARBA" id="ARBA00006885"/>
    </source>
</evidence>
<dbReference type="SUPFAM" id="SSF55961">
    <property type="entry name" value="Bet v1-like"/>
    <property type="match status" value="1"/>
</dbReference>
<name>A0A1S6GL68_9MAXI</name>
<organism evidence="5">
    <name type="scientific">Pseudodiaptomus poplesia</name>
    <dbReference type="NCBI Taxonomy" id="213370"/>
    <lineage>
        <taxon>Eukaryota</taxon>
        <taxon>Metazoa</taxon>
        <taxon>Ecdysozoa</taxon>
        <taxon>Arthropoda</taxon>
        <taxon>Crustacea</taxon>
        <taxon>Multicrustacea</taxon>
        <taxon>Hexanauplia</taxon>
        <taxon>Copepoda</taxon>
        <taxon>Calanoida</taxon>
        <taxon>Pseudodiaptomidae</taxon>
        <taxon>Pseudodiaptomus</taxon>
    </lineage>
</organism>
<dbReference type="Pfam" id="PF03364">
    <property type="entry name" value="Polyketide_cyc"/>
    <property type="match status" value="1"/>
</dbReference>
<dbReference type="InterPro" id="IPR023393">
    <property type="entry name" value="START-like_dom_sf"/>
</dbReference>
<dbReference type="PANTHER" id="PTHR12901:SF10">
    <property type="entry name" value="COENZYME Q-BINDING PROTEIN COQ10, MITOCHONDRIAL"/>
    <property type="match status" value="1"/>
</dbReference>
<comment type="similarity">
    <text evidence="1">Belongs to the COQ10 family.</text>
</comment>